<reference evidence="2 3" key="1">
    <citation type="submission" date="2018-03" db="EMBL/GenBank/DDBJ databases">
        <title>Genomic Encyclopedia of Archaeal and Bacterial Type Strains, Phase II (KMG-II): from individual species to whole genera.</title>
        <authorList>
            <person name="Goeker M."/>
        </authorList>
    </citation>
    <scope>NUCLEOTIDE SEQUENCE [LARGE SCALE GENOMIC DNA]</scope>
    <source>
        <strain evidence="2 3">DSM 45348</strain>
    </source>
</reference>
<gene>
    <name evidence="2" type="ORF">CLV70_12050</name>
</gene>
<proteinExistence type="predicted"/>
<dbReference type="EMBL" id="PVZG01000020">
    <property type="protein sequence ID" value="PRY21340.1"/>
    <property type="molecule type" value="Genomic_DNA"/>
</dbReference>
<feature type="region of interest" description="Disordered" evidence="1">
    <location>
        <begin position="14"/>
        <end position="54"/>
    </location>
</feature>
<dbReference type="Proteomes" id="UP000239209">
    <property type="component" value="Unassembled WGS sequence"/>
</dbReference>
<evidence type="ECO:0000313" key="3">
    <source>
        <dbReference type="Proteomes" id="UP000239209"/>
    </source>
</evidence>
<keyword evidence="3" id="KW-1185">Reference proteome</keyword>
<evidence type="ECO:0000256" key="1">
    <source>
        <dbReference type="SAM" id="MobiDB-lite"/>
    </source>
</evidence>
<evidence type="ECO:0000313" key="2">
    <source>
        <dbReference type="EMBL" id="PRY21340.1"/>
    </source>
</evidence>
<feature type="compositionally biased region" description="Low complexity" evidence="1">
    <location>
        <begin position="14"/>
        <end position="26"/>
    </location>
</feature>
<comment type="caution">
    <text evidence="2">The sequence shown here is derived from an EMBL/GenBank/DDBJ whole genome shotgun (WGS) entry which is preliminary data.</text>
</comment>
<organism evidence="2 3">
    <name type="scientific">Pseudosporangium ferrugineum</name>
    <dbReference type="NCBI Taxonomy" id="439699"/>
    <lineage>
        <taxon>Bacteria</taxon>
        <taxon>Bacillati</taxon>
        <taxon>Actinomycetota</taxon>
        <taxon>Actinomycetes</taxon>
        <taxon>Micromonosporales</taxon>
        <taxon>Micromonosporaceae</taxon>
        <taxon>Pseudosporangium</taxon>
    </lineage>
</organism>
<accession>A0A2T0RJQ0</accession>
<name>A0A2T0RJQ0_9ACTN</name>
<dbReference type="AlphaFoldDB" id="A0A2T0RJQ0"/>
<protein>
    <submittedName>
        <fullName evidence="2">Uncharacterized protein</fullName>
    </submittedName>
</protein>
<sequence length="54" mass="5782">MYRLRVTAMTVIVPRRGGPTGSRTGSAEGRRPYCDLRMPSLHAHDDATGAGPQG</sequence>